<keyword evidence="1" id="KW-1185">Reference proteome</keyword>
<sequence>MSLLNTPPRVRNSRSLSRASRHLQRDVAVDEVIAHHAAGLQELAVLVQRFQRLVQRGADLRNQLLFFRRQVVQVLVARCARVDLVLDAVQAGHHQRGEGQVAGLDRIREAHFDAACLRVGHPRDAARSRTVAGRVGQHHRCFVARHQALVAVGARVGEGVDGLGVLEDAADVPQRHLAQAAVAVTGEQVGAALGQRLVHVHAAAVVADDRLGHEGDGLAVAVRHVLDDVLHAQQFVGLLHQGAELGADLALAGGGHFVVLHFHFDADLFQGLAHFSAKVVQGVGRRNGEVAALHARTVTAVGAVVLGAAVPCRFFRIDLEEGVAHFIGEADRIEDEEFRLRAEERGFGDARGLQVRLCALGDAARATAIRLHGGRIEDVAADHDGRIGVERVDVGAGGIRQQHHVRFGDALPAGDRAAIEHLAFFKQRRLDDADREGHVLLDTAHVDKTQVDELDLVVLDQLFYVFHGH</sequence>
<name>A0A0N4ZEB3_PARTI</name>
<dbReference type="AlphaFoldDB" id="A0A0N4ZEB3"/>
<organism evidence="1 2">
    <name type="scientific">Parastrongyloides trichosuri</name>
    <name type="common">Possum-specific nematode worm</name>
    <dbReference type="NCBI Taxonomy" id="131310"/>
    <lineage>
        <taxon>Eukaryota</taxon>
        <taxon>Metazoa</taxon>
        <taxon>Ecdysozoa</taxon>
        <taxon>Nematoda</taxon>
        <taxon>Chromadorea</taxon>
        <taxon>Rhabditida</taxon>
        <taxon>Tylenchina</taxon>
        <taxon>Panagrolaimomorpha</taxon>
        <taxon>Strongyloidoidea</taxon>
        <taxon>Strongyloididae</taxon>
        <taxon>Parastrongyloides</taxon>
    </lineage>
</organism>
<accession>A0A0N4ZEB3</accession>
<dbReference type="Proteomes" id="UP000038045">
    <property type="component" value="Unplaced"/>
</dbReference>
<reference evidence="2" key="1">
    <citation type="submission" date="2016-03" db="UniProtKB">
        <authorList>
            <consortium name="WormBaseParasite"/>
        </authorList>
    </citation>
    <scope>IDENTIFICATION</scope>
</reference>
<evidence type="ECO:0000313" key="2">
    <source>
        <dbReference type="WBParaSite" id="PTRK_0000598300.1"/>
    </source>
</evidence>
<proteinExistence type="predicted"/>
<protein>
    <submittedName>
        <fullName evidence="2">NAD-specific glutamate dehydrogenase</fullName>
    </submittedName>
</protein>
<dbReference type="WBParaSite" id="PTRK_0000598300.1">
    <property type="protein sequence ID" value="PTRK_0000598300.1"/>
    <property type="gene ID" value="PTRK_0000598300"/>
</dbReference>
<evidence type="ECO:0000313" key="1">
    <source>
        <dbReference type="Proteomes" id="UP000038045"/>
    </source>
</evidence>